<proteinExistence type="predicted"/>
<dbReference type="Gene3D" id="3.40.50.2020">
    <property type="match status" value="1"/>
</dbReference>
<evidence type="ECO:0000259" key="1">
    <source>
        <dbReference type="Pfam" id="PF00156"/>
    </source>
</evidence>
<dbReference type="SUPFAM" id="SSF53271">
    <property type="entry name" value="PRTase-like"/>
    <property type="match status" value="1"/>
</dbReference>
<dbReference type="Proteomes" id="UP000192569">
    <property type="component" value="Chromosome I"/>
</dbReference>
<dbReference type="CDD" id="cd06223">
    <property type="entry name" value="PRTases_typeI"/>
    <property type="match status" value="1"/>
</dbReference>
<dbReference type="RefSeq" id="WP_084666950.1">
    <property type="nucleotide sequence ID" value="NZ_LT838272.1"/>
</dbReference>
<keyword evidence="2" id="KW-0328">Glycosyltransferase</keyword>
<organism evidence="2 3">
    <name type="scientific">Thermanaeromonas toyohensis ToBE</name>
    <dbReference type="NCBI Taxonomy" id="698762"/>
    <lineage>
        <taxon>Bacteria</taxon>
        <taxon>Bacillati</taxon>
        <taxon>Bacillota</taxon>
        <taxon>Clostridia</taxon>
        <taxon>Neomoorellales</taxon>
        <taxon>Neomoorellaceae</taxon>
        <taxon>Thermanaeromonas</taxon>
    </lineage>
</organism>
<dbReference type="GO" id="GO:0016757">
    <property type="term" value="F:glycosyltransferase activity"/>
    <property type="evidence" value="ECO:0007669"/>
    <property type="project" value="UniProtKB-KW"/>
</dbReference>
<evidence type="ECO:0000313" key="2">
    <source>
        <dbReference type="EMBL" id="SMC00175.1"/>
    </source>
</evidence>
<sequence length="213" mass="23518">MLFRDRQEAGKKLAQALSAFAGRDVLILAIPRGGVVVAGPVAAALKAELDVIIPRKVGAPGNKELAVAAVTPDGTVLYNEKALNLLGLNKEELTPEIDREIKEIERRLQVYRGTRKEPRVKGRTVIIIDDGLATGFTMEAALISLTKKEPRELILAVPVAPPDTLERLRPLVSEVVCLFTPEPFYAVGQFYHSFPQVEDEEVLAILRRSYWKP</sequence>
<name>A0A1W1W3G8_9FIRM</name>
<dbReference type="Gene3D" id="3.30.1310.20">
    <property type="entry name" value="PRTase-like"/>
    <property type="match status" value="1"/>
</dbReference>
<protein>
    <submittedName>
        <fullName evidence="2">Predicted phosphoribosyltransferase</fullName>
    </submittedName>
</protein>
<dbReference type="OrthoDB" id="9810066at2"/>
<dbReference type="InterPro" id="IPR029057">
    <property type="entry name" value="PRTase-like"/>
</dbReference>
<keyword evidence="3" id="KW-1185">Reference proteome</keyword>
<dbReference type="Pfam" id="PF00156">
    <property type="entry name" value="Pribosyltran"/>
    <property type="match status" value="1"/>
</dbReference>
<dbReference type="EMBL" id="LT838272">
    <property type="protein sequence ID" value="SMC00175.1"/>
    <property type="molecule type" value="Genomic_DNA"/>
</dbReference>
<accession>A0A1W1W3G8</accession>
<dbReference type="InterPro" id="IPR000836">
    <property type="entry name" value="PRTase_dom"/>
</dbReference>
<keyword evidence="2" id="KW-0808">Transferase</keyword>
<feature type="domain" description="Phosphoribosyltransferase" evidence="1">
    <location>
        <begin position="9"/>
        <end position="177"/>
    </location>
</feature>
<reference evidence="2 3" key="1">
    <citation type="submission" date="2017-04" db="EMBL/GenBank/DDBJ databases">
        <authorList>
            <person name="Afonso C.L."/>
            <person name="Miller P.J."/>
            <person name="Scott M.A."/>
            <person name="Spackman E."/>
            <person name="Goraichik I."/>
            <person name="Dimitrov K.M."/>
            <person name="Suarez D.L."/>
            <person name="Swayne D.E."/>
        </authorList>
    </citation>
    <scope>NUCLEOTIDE SEQUENCE [LARGE SCALE GENOMIC DNA]</scope>
    <source>
        <strain evidence="2 3">ToBE</strain>
    </source>
</reference>
<dbReference type="STRING" id="698762.SAMN00808754_3318"/>
<evidence type="ECO:0000313" key="3">
    <source>
        <dbReference type="Proteomes" id="UP000192569"/>
    </source>
</evidence>
<gene>
    <name evidence="2" type="ORF">SAMN00808754_3318</name>
</gene>
<dbReference type="AlphaFoldDB" id="A0A1W1W3G8"/>